<feature type="transmembrane region" description="Helical" evidence="6">
    <location>
        <begin position="281"/>
        <end position="303"/>
    </location>
</feature>
<dbReference type="Pfam" id="PF03706">
    <property type="entry name" value="LPG_synthase_TM"/>
    <property type="match status" value="1"/>
</dbReference>
<accession>A0A841I446</accession>
<evidence type="ECO:0000256" key="1">
    <source>
        <dbReference type="ARBA" id="ARBA00004651"/>
    </source>
</evidence>
<dbReference type="PANTHER" id="PTHR39087:SF2">
    <property type="entry name" value="UPF0104 MEMBRANE PROTEIN MJ1595"/>
    <property type="match status" value="1"/>
</dbReference>
<feature type="transmembrane region" description="Helical" evidence="6">
    <location>
        <begin position="32"/>
        <end position="57"/>
    </location>
</feature>
<comment type="caution">
    <text evidence="7">The sequence shown here is derived from an EMBL/GenBank/DDBJ whole genome shotgun (WGS) entry which is preliminary data.</text>
</comment>
<keyword evidence="5 6" id="KW-0472">Membrane</keyword>
<evidence type="ECO:0000256" key="2">
    <source>
        <dbReference type="ARBA" id="ARBA00022475"/>
    </source>
</evidence>
<organism evidence="7 8">
    <name type="scientific">Deinobacterium chartae</name>
    <dbReference type="NCBI Taxonomy" id="521158"/>
    <lineage>
        <taxon>Bacteria</taxon>
        <taxon>Thermotogati</taxon>
        <taxon>Deinococcota</taxon>
        <taxon>Deinococci</taxon>
        <taxon>Deinococcales</taxon>
        <taxon>Deinococcaceae</taxon>
        <taxon>Deinobacterium</taxon>
    </lineage>
</organism>
<dbReference type="RefSeq" id="WP_183987833.1">
    <property type="nucleotide sequence ID" value="NZ_JACHHG010000009.1"/>
</dbReference>
<keyword evidence="4 6" id="KW-1133">Transmembrane helix</keyword>
<dbReference type="InterPro" id="IPR022791">
    <property type="entry name" value="L-PG_synthase/AglD"/>
</dbReference>
<keyword evidence="2" id="KW-1003">Cell membrane</keyword>
<feature type="transmembrane region" description="Helical" evidence="6">
    <location>
        <begin position="198"/>
        <end position="216"/>
    </location>
</feature>
<evidence type="ECO:0000256" key="5">
    <source>
        <dbReference type="ARBA" id="ARBA00023136"/>
    </source>
</evidence>
<proteinExistence type="predicted"/>
<evidence type="ECO:0000313" key="8">
    <source>
        <dbReference type="Proteomes" id="UP000569951"/>
    </source>
</evidence>
<dbReference type="PANTHER" id="PTHR39087">
    <property type="entry name" value="UPF0104 MEMBRANE PROTEIN MJ1595"/>
    <property type="match status" value="1"/>
</dbReference>
<sequence>MARSRWLSWILGAALLLGLALAAARYLRGEVVLAALARFDPAYALPLLLLSALAFWAKGWRFVSLMRPLSPLAGGVVLRGYLAGEAASLLPGGVAARAALMRQVGVPIAASSAPILMSSALDQLAFLASALLAALWFEAARPAALSAAAVLALLGALLGFAPARRWAAGVLRRLMARAGLGEGWLTFGSALRATLRPAPLGAALLTTVLSFGLRVAVLDLSLRGLGLTAPWAALFLAYILPTLAGRLSVLPGGVGITEAGMIGVLAATSSLSADQAAAGTAVFRVATLLLEALLGTLVYFFAWRGAAEPRALRKE</sequence>
<keyword evidence="3 6" id="KW-0812">Transmembrane</keyword>
<feature type="transmembrane region" description="Helical" evidence="6">
    <location>
        <begin position="143"/>
        <end position="163"/>
    </location>
</feature>
<evidence type="ECO:0000256" key="4">
    <source>
        <dbReference type="ARBA" id="ARBA00022989"/>
    </source>
</evidence>
<feature type="transmembrane region" description="Helical" evidence="6">
    <location>
        <begin position="247"/>
        <end position="269"/>
    </location>
</feature>
<reference evidence="7 8" key="1">
    <citation type="submission" date="2020-08" db="EMBL/GenBank/DDBJ databases">
        <title>Genomic Encyclopedia of Type Strains, Phase IV (KMG-IV): sequencing the most valuable type-strain genomes for metagenomic binning, comparative biology and taxonomic classification.</title>
        <authorList>
            <person name="Goeker M."/>
        </authorList>
    </citation>
    <scope>NUCLEOTIDE SEQUENCE [LARGE SCALE GENOMIC DNA]</scope>
    <source>
        <strain evidence="7 8">DSM 21458</strain>
    </source>
</reference>
<dbReference type="AlphaFoldDB" id="A0A841I446"/>
<comment type="subcellular location">
    <subcellularLocation>
        <location evidence="1">Cell membrane</location>
        <topology evidence="1">Multi-pass membrane protein</topology>
    </subcellularLocation>
</comment>
<gene>
    <name evidence="7" type="ORF">HNR42_002515</name>
</gene>
<dbReference type="Proteomes" id="UP000569951">
    <property type="component" value="Unassembled WGS sequence"/>
</dbReference>
<protein>
    <submittedName>
        <fullName evidence="7">Uncharacterized membrane protein YbhN (UPF0104 family)</fullName>
    </submittedName>
</protein>
<evidence type="ECO:0000313" key="7">
    <source>
        <dbReference type="EMBL" id="MBB6099079.1"/>
    </source>
</evidence>
<evidence type="ECO:0000256" key="6">
    <source>
        <dbReference type="SAM" id="Phobius"/>
    </source>
</evidence>
<evidence type="ECO:0000256" key="3">
    <source>
        <dbReference type="ARBA" id="ARBA00022692"/>
    </source>
</evidence>
<dbReference type="GO" id="GO:0005886">
    <property type="term" value="C:plasma membrane"/>
    <property type="evidence" value="ECO:0007669"/>
    <property type="project" value="UniProtKB-SubCell"/>
</dbReference>
<dbReference type="EMBL" id="JACHHG010000009">
    <property type="protein sequence ID" value="MBB6099079.1"/>
    <property type="molecule type" value="Genomic_DNA"/>
</dbReference>
<name>A0A841I446_9DEIO</name>
<keyword evidence="8" id="KW-1185">Reference proteome</keyword>
<feature type="transmembrane region" description="Helical" evidence="6">
    <location>
        <begin position="222"/>
        <end position="240"/>
    </location>
</feature>